<dbReference type="PANTHER" id="PTHR22893:SF91">
    <property type="entry name" value="NADPH DEHYDROGENASE 2-RELATED"/>
    <property type="match status" value="1"/>
</dbReference>
<dbReference type="GO" id="GO:0016628">
    <property type="term" value="F:oxidoreductase activity, acting on the CH-CH group of donors, NAD or NADP as acceptor"/>
    <property type="evidence" value="ECO:0007669"/>
    <property type="project" value="UniProtKB-ARBA"/>
</dbReference>
<dbReference type="Proteomes" id="UP000262073">
    <property type="component" value="Chromosome"/>
</dbReference>
<comment type="cofactor">
    <cofactor evidence="1">
        <name>FMN</name>
        <dbReference type="ChEBI" id="CHEBI:58210"/>
    </cofactor>
</comment>
<organism evidence="5 6">
    <name type="scientific">Salinimonas sediminis</name>
    <dbReference type="NCBI Taxonomy" id="2303538"/>
    <lineage>
        <taxon>Bacteria</taxon>
        <taxon>Pseudomonadati</taxon>
        <taxon>Pseudomonadota</taxon>
        <taxon>Gammaproteobacteria</taxon>
        <taxon>Alteromonadales</taxon>
        <taxon>Alteromonadaceae</taxon>
        <taxon>Alteromonas/Salinimonas group</taxon>
        <taxon>Salinimonas</taxon>
    </lineage>
</organism>
<dbReference type="Gene3D" id="3.20.20.70">
    <property type="entry name" value="Aldolase class I"/>
    <property type="match status" value="1"/>
</dbReference>
<gene>
    <name evidence="5" type="ORF">D0Y50_12365</name>
</gene>
<accession>A0A346NNG7</accession>
<dbReference type="OrthoDB" id="8523426at2"/>
<sequence length="362" mass="40345">MTDLFSAGSTGTIELRNRIFMAPLTRSRAHDDTDIPSDMAITYYAQRASSGLIVSEATQINPQGKGYIQTPGIYTAEQVSKWREITDAVHAKGGKIVLQLWHVGRISHTHFQPDGQAPLAPSAIQPDVEVFFDGQKQPASTPKAMRVEEIENTVEDYRQAAKNAREAGFDGVEIHAANGYLIDQFLRDKTNQREDEYGGSVQNRMRFLSQVTEAVLSQWDASQVGIRLSPIGNQNDIDDSDPLGTFTYIIERLNQYGLAYLHMVERFPGLPTNNKDLKIQAALRQAWQGFYIANGDYDYLTAQNAVESEYADAVAFGRTYIANPDLAERFEVGASLNEPDPDTFYGGGEEGYTDYPFMQQDS</sequence>
<evidence type="ECO:0000256" key="1">
    <source>
        <dbReference type="ARBA" id="ARBA00001917"/>
    </source>
</evidence>
<dbReference type="PANTHER" id="PTHR22893">
    <property type="entry name" value="NADH OXIDOREDUCTASE-RELATED"/>
    <property type="match status" value="1"/>
</dbReference>
<dbReference type="FunFam" id="3.20.20.70:FF:000059">
    <property type="entry name" value="N-ethylmaleimide reductase, FMN-linked"/>
    <property type="match status" value="1"/>
</dbReference>
<proteinExistence type="inferred from homology"/>
<dbReference type="CDD" id="cd02933">
    <property type="entry name" value="OYE_like_FMN"/>
    <property type="match status" value="1"/>
</dbReference>
<evidence type="ECO:0000256" key="2">
    <source>
        <dbReference type="ARBA" id="ARBA00005979"/>
    </source>
</evidence>
<dbReference type="GO" id="GO:0005829">
    <property type="term" value="C:cytosol"/>
    <property type="evidence" value="ECO:0007669"/>
    <property type="project" value="UniProtKB-ARBA"/>
</dbReference>
<name>A0A346NNG7_9ALTE</name>
<dbReference type="RefSeq" id="WP_108568288.1">
    <property type="nucleotide sequence ID" value="NZ_CP031769.1"/>
</dbReference>
<keyword evidence="3" id="KW-0560">Oxidoreductase</keyword>
<dbReference type="InterPro" id="IPR045247">
    <property type="entry name" value="Oye-like"/>
</dbReference>
<evidence type="ECO:0000259" key="4">
    <source>
        <dbReference type="Pfam" id="PF00724"/>
    </source>
</evidence>
<dbReference type="KEGG" id="salm:D0Y50_12365"/>
<evidence type="ECO:0000313" key="5">
    <source>
        <dbReference type="EMBL" id="AXR07074.1"/>
    </source>
</evidence>
<dbReference type="SUPFAM" id="SSF51395">
    <property type="entry name" value="FMN-linked oxidoreductases"/>
    <property type="match status" value="1"/>
</dbReference>
<comment type="similarity">
    <text evidence="2">Belongs to the NADH:flavin oxidoreductase/NADH oxidase family.</text>
</comment>
<feature type="domain" description="NADH:flavin oxidoreductase/NADH oxidase N-terminal" evidence="4">
    <location>
        <begin position="4"/>
        <end position="335"/>
    </location>
</feature>
<dbReference type="InterPro" id="IPR013785">
    <property type="entry name" value="Aldolase_TIM"/>
</dbReference>
<dbReference type="GO" id="GO:0010181">
    <property type="term" value="F:FMN binding"/>
    <property type="evidence" value="ECO:0007669"/>
    <property type="project" value="InterPro"/>
</dbReference>
<reference evidence="5 6" key="1">
    <citation type="submission" date="2018-08" db="EMBL/GenBank/DDBJ databases">
        <title>Salinimonas sediminis sp. nov., a piezophilic bacterium isolated from a deep-sea sediment sample from the New Britain Trench.</title>
        <authorList>
            <person name="Cao J."/>
        </authorList>
    </citation>
    <scope>NUCLEOTIDE SEQUENCE [LARGE SCALE GENOMIC DNA]</scope>
    <source>
        <strain evidence="5 6">N102</strain>
    </source>
</reference>
<dbReference type="InterPro" id="IPR001155">
    <property type="entry name" value="OxRdtase_FMN_N"/>
</dbReference>
<dbReference type="EMBL" id="CP031769">
    <property type="protein sequence ID" value="AXR07074.1"/>
    <property type="molecule type" value="Genomic_DNA"/>
</dbReference>
<evidence type="ECO:0000313" key="6">
    <source>
        <dbReference type="Proteomes" id="UP000262073"/>
    </source>
</evidence>
<evidence type="ECO:0000256" key="3">
    <source>
        <dbReference type="ARBA" id="ARBA00023002"/>
    </source>
</evidence>
<protein>
    <submittedName>
        <fullName evidence="5">Alkene reductase</fullName>
    </submittedName>
</protein>
<dbReference type="NCBIfam" id="NF007899">
    <property type="entry name" value="PRK10605.1"/>
    <property type="match status" value="1"/>
</dbReference>
<dbReference type="Pfam" id="PF00724">
    <property type="entry name" value="Oxidored_FMN"/>
    <property type="match status" value="1"/>
</dbReference>
<keyword evidence="6" id="KW-1185">Reference proteome</keyword>
<dbReference type="AlphaFoldDB" id="A0A346NNG7"/>